<comment type="similarity">
    <text evidence="2">Belongs to the cation transport ATPase (P-type) (TC 3.A.3) family. Type IIA subfamily.</text>
</comment>
<comment type="subcellular location">
    <subcellularLocation>
        <location evidence="1">Membrane</location>
        <topology evidence="1">Multi-pass membrane protein</topology>
    </subcellularLocation>
</comment>
<proteinExistence type="inferred from homology"/>
<dbReference type="GO" id="GO:0005391">
    <property type="term" value="F:P-type sodium:potassium-exchanging transporter activity"/>
    <property type="evidence" value="ECO:0007669"/>
    <property type="project" value="TreeGrafter"/>
</dbReference>
<dbReference type="Pfam" id="PF00702">
    <property type="entry name" value="Hydrolase"/>
    <property type="match status" value="1"/>
</dbReference>
<organism evidence="11 12">
    <name type="scientific">Candidatus Lloydbacteria bacterium RIFCSPLOWO2_01_FULL_50_20</name>
    <dbReference type="NCBI Taxonomy" id="1798665"/>
    <lineage>
        <taxon>Bacteria</taxon>
        <taxon>Candidatus Lloydiibacteriota</taxon>
    </lineage>
</organism>
<evidence type="ECO:0000256" key="5">
    <source>
        <dbReference type="ARBA" id="ARBA00022840"/>
    </source>
</evidence>
<dbReference type="InterPro" id="IPR001757">
    <property type="entry name" value="P_typ_ATPase"/>
</dbReference>
<dbReference type="GO" id="GO:0006883">
    <property type="term" value="P:intracellular sodium ion homeostasis"/>
    <property type="evidence" value="ECO:0007669"/>
    <property type="project" value="TreeGrafter"/>
</dbReference>
<evidence type="ECO:0000256" key="1">
    <source>
        <dbReference type="ARBA" id="ARBA00004141"/>
    </source>
</evidence>
<dbReference type="SUPFAM" id="SSF81665">
    <property type="entry name" value="Calcium ATPase, transmembrane domain M"/>
    <property type="match status" value="1"/>
</dbReference>
<dbReference type="PRINTS" id="PR00120">
    <property type="entry name" value="HATPASE"/>
</dbReference>
<dbReference type="Gene3D" id="1.20.1110.10">
    <property type="entry name" value="Calcium-transporting ATPase, transmembrane domain"/>
    <property type="match status" value="2"/>
</dbReference>
<dbReference type="Pfam" id="PF00689">
    <property type="entry name" value="Cation_ATPase_C"/>
    <property type="match status" value="1"/>
</dbReference>
<evidence type="ECO:0000256" key="8">
    <source>
        <dbReference type="ARBA" id="ARBA00023136"/>
    </source>
</evidence>
<protein>
    <recommendedName>
        <fullName evidence="10">Cation-transporting P-type ATPase N-terminal domain-containing protein</fullName>
    </recommendedName>
</protein>
<dbReference type="InterPro" id="IPR008250">
    <property type="entry name" value="ATPase_P-typ_transduc_dom_A_sf"/>
</dbReference>
<dbReference type="GO" id="GO:1902600">
    <property type="term" value="P:proton transmembrane transport"/>
    <property type="evidence" value="ECO:0007669"/>
    <property type="project" value="TreeGrafter"/>
</dbReference>
<dbReference type="Pfam" id="PF00122">
    <property type="entry name" value="E1-E2_ATPase"/>
    <property type="match status" value="1"/>
</dbReference>
<dbReference type="Proteomes" id="UP000178534">
    <property type="component" value="Unassembled WGS sequence"/>
</dbReference>
<dbReference type="Gene3D" id="2.70.150.10">
    <property type="entry name" value="Calcium-transporting ATPase, cytoplasmic transduction domain A"/>
    <property type="match status" value="1"/>
</dbReference>
<dbReference type="InterPro" id="IPR036412">
    <property type="entry name" value="HAD-like_sf"/>
</dbReference>
<dbReference type="SUPFAM" id="SSF56784">
    <property type="entry name" value="HAD-like"/>
    <property type="match status" value="1"/>
</dbReference>
<dbReference type="GO" id="GO:0036376">
    <property type="term" value="P:sodium ion export across plasma membrane"/>
    <property type="evidence" value="ECO:0007669"/>
    <property type="project" value="TreeGrafter"/>
</dbReference>
<keyword evidence="8 9" id="KW-0472">Membrane</keyword>
<dbReference type="Gene3D" id="3.40.1110.10">
    <property type="entry name" value="Calcium-transporting ATPase, cytoplasmic domain N"/>
    <property type="match status" value="2"/>
</dbReference>
<dbReference type="InterPro" id="IPR023214">
    <property type="entry name" value="HAD_sf"/>
</dbReference>
<dbReference type="InterPro" id="IPR050510">
    <property type="entry name" value="Cation_transp_ATPase_P-type"/>
</dbReference>
<name>A0A1G2DHZ6_9BACT</name>
<dbReference type="SUPFAM" id="SSF81653">
    <property type="entry name" value="Calcium ATPase, transduction domain A"/>
    <property type="match status" value="1"/>
</dbReference>
<feature type="transmembrane region" description="Helical" evidence="9">
    <location>
        <begin position="275"/>
        <end position="298"/>
    </location>
</feature>
<feature type="transmembrane region" description="Helical" evidence="9">
    <location>
        <begin position="58"/>
        <end position="77"/>
    </location>
</feature>
<dbReference type="PROSITE" id="PS00154">
    <property type="entry name" value="ATPASE_E1_E2"/>
    <property type="match status" value="1"/>
</dbReference>
<dbReference type="InterPro" id="IPR059000">
    <property type="entry name" value="ATPase_P-type_domA"/>
</dbReference>
<evidence type="ECO:0000256" key="9">
    <source>
        <dbReference type="SAM" id="Phobius"/>
    </source>
</evidence>
<keyword evidence="7 9" id="KW-1133">Transmembrane helix</keyword>
<dbReference type="GO" id="GO:0030007">
    <property type="term" value="P:intracellular potassium ion homeostasis"/>
    <property type="evidence" value="ECO:0007669"/>
    <property type="project" value="TreeGrafter"/>
</dbReference>
<evidence type="ECO:0000313" key="11">
    <source>
        <dbReference type="EMBL" id="OGZ13032.1"/>
    </source>
</evidence>
<keyword evidence="3 9" id="KW-0812">Transmembrane</keyword>
<sequence>MNESWHGITITDVGRRLNSDLFNGLTTAEVAAARLQFGENVLPKGEQKHWWGLLLDQFKNTFVIILLIAAFLTLLIGEYLDTSVIIVAVLINCLIGFWQGYRSNTIFEKLRALVKVVATVERPGGWLQVNSSELVPGDIILLKAGEKVPADARIIRHEHLTTVEALLTGESSPVKKSADALPNETDLADRKCMVYTGTTVEEGSAEAIVVATGAKTEIGRIATLTASVEEGMTPLQLRLAKLTKTITIIVAIAASVILVTGLFENQPFVEIFTLAVAVAVAAIPEGLPAALSVVLAVASRKILSKNGLVKTLIGAETLGSTTVICTDKTGTLTEGVMRLESVHESKNESRAELALAFANEAVMLSDGAIKGESTDRSKLEYFLSKGGDFKKSIGEFRRLLLLPFDHVSKCIISFHQGDAGAPFLFTTGVPEYIVDRSTETKEEKERLHAVITQLAGKGYRLIGIAERELPDQDVESQESSALRSKLENLHFLGIAVIRDPIRKDVAASLVASREAGIRTIVITGDHPLTAKSNGQELGFSATNDTTLTGAELDALSEDALMEKIDRLEIVARATPEHKMRIVAALKAKNEVVAMTGDGVNDAPALKASDVGIALGSGTDVTKEAADLVLMNDSFSTITEAIRQGRVAFDNIRKVVVFLLSNSFTELIIVLVPLIAKVPLPITAIQVLWANLVEDGLPNFALAFEHGEKDVMKRKPLKKNENIIDQYGWVIILIQGLATDIVLVIVYFGYLHFYGVNVNGVFVFEKGYSIEHVRTVIFAIIATDSLLFVFSLKSSTRSIFLTNIFDNKYLILATGFGFSFMFLAVYTPFFNKILETVPLRAVDIAIVFGLGIFEIFFVEMIKVFYRRRNRSDGGVSLDTARAI</sequence>
<gene>
    <name evidence="11" type="ORF">A2942_00660</name>
</gene>
<dbReference type="GO" id="GO:0016887">
    <property type="term" value="F:ATP hydrolysis activity"/>
    <property type="evidence" value="ECO:0007669"/>
    <property type="project" value="InterPro"/>
</dbReference>
<evidence type="ECO:0000256" key="3">
    <source>
        <dbReference type="ARBA" id="ARBA00022692"/>
    </source>
</evidence>
<feature type="transmembrane region" description="Helical" evidence="9">
    <location>
        <begin position="242"/>
        <end position="263"/>
    </location>
</feature>
<feature type="transmembrane region" description="Helical" evidence="9">
    <location>
        <begin position="772"/>
        <end position="789"/>
    </location>
</feature>
<evidence type="ECO:0000256" key="7">
    <source>
        <dbReference type="ARBA" id="ARBA00022989"/>
    </source>
</evidence>
<dbReference type="Pfam" id="PF00690">
    <property type="entry name" value="Cation_ATPase_N"/>
    <property type="match status" value="1"/>
</dbReference>
<evidence type="ECO:0000313" key="12">
    <source>
        <dbReference type="Proteomes" id="UP000178534"/>
    </source>
</evidence>
<evidence type="ECO:0000256" key="6">
    <source>
        <dbReference type="ARBA" id="ARBA00022967"/>
    </source>
</evidence>
<evidence type="ECO:0000259" key="10">
    <source>
        <dbReference type="SMART" id="SM00831"/>
    </source>
</evidence>
<feature type="transmembrane region" description="Helical" evidence="9">
    <location>
        <begin position="809"/>
        <end position="828"/>
    </location>
</feature>
<dbReference type="GO" id="GO:1990573">
    <property type="term" value="P:potassium ion import across plasma membrane"/>
    <property type="evidence" value="ECO:0007669"/>
    <property type="project" value="TreeGrafter"/>
</dbReference>
<accession>A0A1G2DHZ6</accession>
<keyword evidence="5" id="KW-0067">ATP-binding</keyword>
<dbReference type="PANTHER" id="PTHR43294:SF20">
    <property type="entry name" value="P-TYPE ATPASE"/>
    <property type="match status" value="1"/>
</dbReference>
<dbReference type="SFLD" id="SFLDG00002">
    <property type="entry name" value="C1.7:_P-type_atpase_like"/>
    <property type="match status" value="1"/>
</dbReference>
<comment type="caution">
    <text evidence="11">The sequence shown here is derived from an EMBL/GenBank/DDBJ whole genome shotgun (WGS) entry which is preliminary data.</text>
</comment>
<dbReference type="InterPro" id="IPR023299">
    <property type="entry name" value="ATPase_P-typ_cyto_dom_N"/>
</dbReference>
<dbReference type="AlphaFoldDB" id="A0A1G2DHZ6"/>
<feature type="domain" description="Cation-transporting P-type ATPase N-terminal" evidence="10">
    <location>
        <begin position="4"/>
        <end position="78"/>
    </location>
</feature>
<dbReference type="InterPro" id="IPR044492">
    <property type="entry name" value="P_typ_ATPase_HD_dom"/>
</dbReference>
<dbReference type="InterPro" id="IPR023298">
    <property type="entry name" value="ATPase_P-typ_TM_dom_sf"/>
</dbReference>
<dbReference type="InterPro" id="IPR018303">
    <property type="entry name" value="ATPase_P-typ_P_site"/>
</dbReference>
<feature type="transmembrane region" description="Helical" evidence="9">
    <location>
        <begin position="726"/>
        <end position="752"/>
    </location>
</feature>
<dbReference type="EMBL" id="MHLP01000013">
    <property type="protein sequence ID" value="OGZ13032.1"/>
    <property type="molecule type" value="Genomic_DNA"/>
</dbReference>
<reference evidence="11 12" key="1">
    <citation type="journal article" date="2016" name="Nat. Commun.">
        <title>Thousands of microbial genomes shed light on interconnected biogeochemical processes in an aquifer system.</title>
        <authorList>
            <person name="Anantharaman K."/>
            <person name="Brown C.T."/>
            <person name="Hug L.A."/>
            <person name="Sharon I."/>
            <person name="Castelle C.J."/>
            <person name="Probst A.J."/>
            <person name="Thomas B.C."/>
            <person name="Singh A."/>
            <person name="Wilkins M.J."/>
            <person name="Karaoz U."/>
            <person name="Brodie E.L."/>
            <person name="Williams K.H."/>
            <person name="Hubbard S.S."/>
            <person name="Banfield J.F."/>
        </authorList>
    </citation>
    <scope>NUCLEOTIDE SEQUENCE [LARGE SCALE GENOMIC DNA]</scope>
</reference>
<dbReference type="InterPro" id="IPR006068">
    <property type="entry name" value="ATPase_P-typ_cation-transptr_C"/>
</dbReference>
<dbReference type="PANTHER" id="PTHR43294">
    <property type="entry name" value="SODIUM/POTASSIUM-TRANSPORTING ATPASE SUBUNIT ALPHA"/>
    <property type="match status" value="1"/>
</dbReference>
<dbReference type="PRINTS" id="PR00119">
    <property type="entry name" value="CATATPASE"/>
</dbReference>
<feature type="transmembrane region" description="Helical" evidence="9">
    <location>
        <begin position="840"/>
        <end position="860"/>
    </location>
</feature>
<evidence type="ECO:0000256" key="4">
    <source>
        <dbReference type="ARBA" id="ARBA00022741"/>
    </source>
</evidence>
<dbReference type="GO" id="GO:0005886">
    <property type="term" value="C:plasma membrane"/>
    <property type="evidence" value="ECO:0007669"/>
    <property type="project" value="TreeGrafter"/>
</dbReference>
<dbReference type="SFLD" id="SFLDS00003">
    <property type="entry name" value="Haloacid_Dehalogenase"/>
    <property type="match status" value="1"/>
</dbReference>
<evidence type="ECO:0000256" key="2">
    <source>
        <dbReference type="ARBA" id="ARBA00005675"/>
    </source>
</evidence>
<dbReference type="SFLD" id="SFLDF00027">
    <property type="entry name" value="p-type_atpase"/>
    <property type="match status" value="1"/>
</dbReference>
<dbReference type="GO" id="GO:0005524">
    <property type="term" value="F:ATP binding"/>
    <property type="evidence" value="ECO:0007669"/>
    <property type="project" value="UniProtKB-KW"/>
</dbReference>
<dbReference type="NCBIfam" id="TIGR01494">
    <property type="entry name" value="ATPase_P-type"/>
    <property type="match status" value="2"/>
</dbReference>
<dbReference type="Gene3D" id="3.40.50.1000">
    <property type="entry name" value="HAD superfamily/HAD-like"/>
    <property type="match status" value="2"/>
</dbReference>
<dbReference type="InterPro" id="IPR004014">
    <property type="entry name" value="ATPase_P-typ_cation-transptr_N"/>
</dbReference>
<dbReference type="STRING" id="1798665.A2942_00660"/>
<keyword evidence="4" id="KW-0547">Nucleotide-binding</keyword>
<feature type="transmembrane region" description="Helical" evidence="9">
    <location>
        <begin position="83"/>
        <end position="101"/>
    </location>
</feature>
<dbReference type="SMART" id="SM00831">
    <property type="entry name" value="Cation_ATPase_N"/>
    <property type="match status" value="1"/>
</dbReference>
<keyword evidence="6" id="KW-1278">Translocase</keyword>